<sequence length="112" mass="11944">MAIGLGGIARAIVSGSIAGDRPNSVTQRIRRLLEGRFGIETVLIAPVMVSDAYTGREAMRPRSDPATWGSSSPPRSTPLATYDGGRVQLGQVWTFHRLAYSLGLHQLAAQPG</sequence>
<proteinExistence type="predicted"/>
<evidence type="ECO:0000313" key="2">
    <source>
        <dbReference type="EMBL" id="XBH05124.1"/>
    </source>
</evidence>
<gene>
    <name evidence="2" type="ORF">V5E97_03640</name>
</gene>
<dbReference type="AlphaFoldDB" id="A0AAU7CJC7"/>
<name>A0AAU7CJC7_9BACT</name>
<accession>A0AAU7CJC7</accession>
<evidence type="ECO:0000256" key="1">
    <source>
        <dbReference type="SAM" id="MobiDB-lite"/>
    </source>
</evidence>
<protein>
    <submittedName>
        <fullName evidence="2">Uncharacterized protein</fullName>
    </submittedName>
</protein>
<dbReference type="RefSeq" id="WP_406697924.1">
    <property type="nucleotide sequence ID" value="NZ_CP155447.1"/>
</dbReference>
<dbReference type="EMBL" id="CP155447">
    <property type="protein sequence ID" value="XBH05124.1"/>
    <property type="molecule type" value="Genomic_DNA"/>
</dbReference>
<organism evidence="2">
    <name type="scientific">Singulisphaera sp. Ch08</name>
    <dbReference type="NCBI Taxonomy" id="3120278"/>
    <lineage>
        <taxon>Bacteria</taxon>
        <taxon>Pseudomonadati</taxon>
        <taxon>Planctomycetota</taxon>
        <taxon>Planctomycetia</taxon>
        <taxon>Isosphaerales</taxon>
        <taxon>Isosphaeraceae</taxon>
        <taxon>Singulisphaera</taxon>
    </lineage>
</organism>
<feature type="region of interest" description="Disordered" evidence="1">
    <location>
        <begin position="56"/>
        <end position="80"/>
    </location>
</feature>
<reference evidence="2" key="1">
    <citation type="submission" date="2024-05" db="EMBL/GenBank/DDBJ databases">
        <title>Planctomycetes of the genus Singulisphaera possess chitinolytic capabilities.</title>
        <authorList>
            <person name="Ivanova A."/>
        </authorList>
    </citation>
    <scope>NUCLEOTIDE SEQUENCE</scope>
    <source>
        <strain evidence="2">Ch08T</strain>
    </source>
</reference>